<dbReference type="Gene3D" id="3.20.20.80">
    <property type="entry name" value="Glycosidases"/>
    <property type="match status" value="1"/>
</dbReference>
<accession>A0A2V1JU50</accession>
<dbReference type="Proteomes" id="UP000245288">
    <property type="component" value="Unassembled WGS sequence"/>
</dbReference>
<feature type="chain" id="PRO_5016167012" description="Lysozyme" evidence="3">
    <location>
        <begin position="26"/>
        <end position="721"/>
    </location>
</feature>
<keyword evidence="3" id="KW-0732">Signal</keyword>
<reference evidence="4 5" key="1">
    <citation type="submission" date="2014-09" db="EMBL/GenBank/DDBJ databases">
        <title>Butyrate-producing bacteria isolated from human gut.</title>
        <authorList>
            <person name="Zhang Q."/>
            <person name="Zhao L."/>
        </authorList>
    </citation>
    <scope>NUCLEOTIDE SEQUENCE [LARGE SCALE GENOMIC DNA]</scope>
    <source>
        <strain evidence="4 5">21</strain>
    </source>
</reference>
<dbReference type="PANTHER" id="PTHR34135">
    <property type="entry name" value="LYSOZYME"/>
    <property type="match status" value="1"/>
</dbReference>
<evidence type="ECO:0008006" key="6">
    <source>
        <dbReference type="Google" id="ProtNLM"/>
    </source>
</evidence>
<dbReference type="InterPro" id="IPR017853">
    <property type="entry name" value="GH"/>
</dbReference>
<dbReference type="GO" id="GO:0003796">
    <property type="term" value="F:lysozyme activity"/>
    <property type="evidence" value="ECO:0007669"/>
    <property type="project" value="InterPro"/>
</dbReference>
<dbReference type="InterPro" id="IPR048713">
    <property type="entry name" value="Choline_bind_rpt"/>
</dbReference>
<feature type="region of interest" description="Disordered" evidence="2">
    <location>
        <begin position="26"/>
        <end position="45"/>
    </location>
</feature>
<evidence type="ECO:0000256" key="2">
    <source>
        <dbReference type="SAM" id="MobiDB-lite"/>
    </source>
</evidence>
<organism evidence="4 5">
    <name type="scientific">Eubacterium ramulus</name>
    <dbReference type="NCBI Taxonomy" id="39490"/>
    <lineage>
        <taxon>Bacteria</taxon>
        <taxon>Bacillati</taxon>
        <taxon>Bacillota</taxon>
        <taxon>Clostridia</taxon>
        <taxon>Eubacteriales</taxon>
        <taxon>Eubacteriaceae</taxon>
        <taxon>Eubacterium</taxon>
    </lineage>
</organism>
<proteinExistence type="inferred from homology"/>
<evidence type="ECO:0000313" key="4">
    <source>
        <dbReference type="EMBL" id="PWE87649.1"/>
    </source>
</evidence>
<dbReference type="GO" id="GO:0016052">
    <property type="term" value="P:carbohydrate catabolic process"/>
    <property type="evidence" value="ECO:0007669"/>
    <property type="project" value="TreeGrafter"/>
</dbReference>
<dbReference type="Pfam" id="PF01183">
    <property type="entry name" value="Glyco_hydro_25"/>
    <property type="match status" value="1"/>
</dbReference>
<feature type="compositionally biased region" description="Polar residues" evidence="2">
    <location>
        <begin position="26"/>
        <end position="43"/>
    </location>
</feature>
<name>A0A2V1JU50_EUBRA</name>
<sequence>MKKIAVICLVASLAVSMNSSVTALAQSANQPQIENSTGESSLETDTKAANEDLYPADWDADDPENARAFQQMYGDEQTADDVAENDSIATFSLEEDGSARSSSGITTKWENYILNSAGKITGTKINTYTHNSKDTSGKSIAMGIDVSYHNGNIDWNKVKASGVEYALIRVGYRGYAGGTIASTGDSKFKTYIKGAKAAGLKVGVYFFSQAINVQEAEEEAVWTLNRIKGYQLDLPVVIDYEYAGTTDKNGNSLERLNNANLSKSQKTACVDAFCKKVKTAGYQAMVYSSSSWLEKDMDTDTLSKNYGVWMARYNTHSYVDSEKGRFYDGTLNIWQCSSRAKIDGIKTCVDLDYWYKSGGTDVVKDPKTGEWYYTVNGVMDEGYTGVAKNSNGWWRIENGWVNFKFEGIAENENGTWYLKNGKVDFTYNGFVHDNTNWWYVENGQITYNKNDVIKGNVNGVNAWWHVVNSKVTRDTTVAKSSNGWWYINNGKVDFGYYGFAANSNGWWYLEGGKVTFKKNDVIKGTAGGVNAWWHVVESKVILDTTVAKNSNGWWYIHNGKVDFTHNGVEKNSNGWWYINNGKVDFGYYGFASNSNGWWYLEGGKVTFKKNDVIKGTVDGVNGWWHVVGSKVILDTTVAKNSNGWWYIHNGVVDFTHNGVEKNSNGWWKITNGKVDFSYKGIAQNSNGWWYLEGGKVKFGYNGKLVVDGKTYAIKGGKVSGL</sequence>
<evidence type="ECO:0000313" key="5">
    <source>
        <dbReference type="Proteomes" id="UP000245288"/>
    </source>
</evidence>
<dbReference type="AlphaFoldDB" id="A0A2V1JU50"/>
<keyword evidence="5" id="KW-1185">Reference proteome</keyword>
<dbReference type="OrthoDB" id="9783374at2"/>
<gene>
    <name evidence="4" type="ORF">LG34_02765</name>
</gene>
<protein>
    <recommendedName>
        <fullName evidence="6">Lysozyme</fullName>
    </recommendedName>
</protein>
<feature type="signal peptide" evidence="3">
    <location>
        <begin position="1"/>
        <end position="25"/>
    </location>
</feature>
<dbReference type="GO" id="GO:0009253">
    <property type="term" value="P:peptidoglycan catabolic process"/>
    <property type="evidence" value="ECO:0007669"/>
    <property type="project" value="InterPro"/>
</dbReference>
<comment type="caution">
    <text evidence="4">The sequence shown here is derived from an EMBL/GenBank/DDBJ whole genome shotgun (WGS) entry which is preliminary data.</text>
</comment>
<dbReference type="PANTHER" id="PTHR34135:SF2">
    <property type="entry name" value="LYSOZYME"/>
    <property type="match status" value="1"/>
</dbReference>
<dbReference type="EMBL" id="JRFU01000026">
    <property type="protein sequence ID" value="PWE87649.1"/>
    <property type="molecule type" value="Genomic_DNA"/>
</dbReference>
<dbReference type="PROSITE" id="PS51904">
    <property type="entry name" value="GLYCOSYL_HYDROL_F25_2"/>
    <property type="match status" value="1"/>
</dbReference>
<comment type="similarity">
    <text evidence="1">Belongs to the glycosyl hydrolase 25 family.</text>
</comment>
<dbReference type="GO" id="GO:0016998">
    <property type="term" value="P:cell wall macromolecule catabolic process"/>
    <property type="evidence" value="ECO:0007669"/>
    <property type="project" value="InterPro"/>
</dbReference>
<dbReference type="Pfam" id="PF21540">
    <property type="entry name" value="Choline_bind_4"/>
    <property type="match status" value="11"/>
</dbReference>
<dbReference type="RefSeq" id="WP_109214752.1">
    <property type="nucleotide sequence ID" value="NZ_JRFU01000026.1"/>
</dbReference>
<dbReference type="CDD" id="cd06414">
    <property type="entry name" value="GH25_LytC-like"/>
    <property type="match status" value="1"/>
</dbReference>
<dbReference type="InterPro" id="IPR002053">
    <property type="entry name" value="Glyco_hydro_25"/>
</dbReference>
<evidence type="ECO:0000256" key="1">
    <source>
        <dbReference type="ARBA" id="ARBA00010646"/>
    </source>
</evidence>
<dbReference type="SUPFAM" id="SSF51445">
    <property type="entry name" value="(Trans)glycosidases"/>
    <property type="match status" value="1"/>
</dbReference>
<evidence type="ECO:0000256" key="3">
    <source>
        <dbReference type="SAM" id="SignalP"/>
    </source>
</evidence>